<protein>
    <submittedName>
        <fullName evidence="1">Uncharacterized protein</fullName>
    </submittedName>
</protein>
<proteinExistence type="predicted"/>
<gene>
    <name evidence="1" type="ORF">H257_16557</name>
</gene>
<dbReference type="RefSeq" id="XP_009843322.1">
    <property type="nucleotide sequence ID" value="XM_009845020.1"/>
</dbReference>
<organism evidence="1">
    <name type="scientific">Aphanomyces astaci</name>
    <name type="common">Crayfish plague agent</name>
    <dbReference type="NCBI Taxonomy" id="112090"/>
    <lineage>
        <taxon>Eukaryota</taxon>
        <taxon>Sar</taxon>
        <taxon>Stramenopiles</taxon>
        <taxon>Oomycota</taxon>
        <taxon>Saprolegniomycetes</taxon>
        <taxon>Saprolegniales</taxon>
        <taxon>Verrucalvaceae</taxon>
        <taxon>Aphanomyces</taxon>
    </lineage>
</organism>
<dbReference type="VEuPathDB" id="FungiDB:H257_16557"/>
<name>W4FI32_APHAT</name>
<accession>W4FI32</accession>
<dbReference type="AlphaFoldDB" id="W4FI32"/>
<evidence type="ECO:0000313" key="1">
    <source>
        <dbReference type="EMBL" id="ETV67157.1"/>
    </source>
</evidence>
<dbReference type="GeneID" id="20818553"/>
<dbReference type="EMBL" id="KI913201">
    <property type="protein sequence ID" value="ETV67157.1"/>
    <property type="molecule type" value="Genomic_DNA"/>
</dbReference>
<reference evidence="1" key="1">
    <citation type="submission" date="2013-12" db="EMBL/GenBank/DDBJ databases">
        <title>The Genome Sequence of Aphanomyces astaci APO3.</title>
        <authorList>
            <consortium name="The Broad Institute Genomics Platform"/>
            <person name="Russ C."/>
            <person name="Tyler B."/>
            <person name="van West P."/>
            <person name="Dieguez-Uribeondo J."/>
            <person name="Young S.K."/>
            <person name="Zeng Q."/>
            <person name="Gargeya S."/>
            <person name="Fitzgerald M."/>
            <person name="Abouelleil A."/>
            <person name="Alvarado L."/>
            <person name="Chapman S.B."/>
            <person name="Gainer-Dewar J."/>
            <person name="Goldberg J."/>
            <person name="Griggs A."/>
            <person name="Gujja S."/>
            <person name="Hansen M."/>
            <person name="Howarth C."/>
            <person name="Imamovic A."/>
            <person name="Ireland A."/>
            <person name="Larimer J."/>
            <person name="McCowan C."/>
            <person name="Murphy C."/>
            <person name="Pearson M."/>
            <person name="Poon T.W."/>
            <person name="Priest M."/>
            <person name="Roberts A."/>
            <person name="Saif S."/>
            <person name="Shea T."/>
            <person name="Sykes S."/>
            <person name="Wortman J."/>
            <person name="Nusbaum C."/>
            <person name="Birren B."/>
        </authorList>
    </citation>
    <scope>NUCLEOTIDE SEQUENCE [LARGE SCALE GENOMIC DNA]</scope>
    <source>
        <strain evidence="1">APO3</strain>
    </source>
</reference>
<sequence length="68" mass="7560">MSVRFSSISHLRMEKSLSTATVLAKTVARPPLKAHRWLNFPGQIPQASSNVVFSLCESMAARRISSSW</sequence>